<feature type="chain" id="PRO_5038576067" description="DUF5722 domain-containing protein" evidence="1">
    <location>
        <begin position="22"/>
        <end position="989"/>
    </location>
</feature>
<reference evidence="3 4" key="1">
    <citation type="submission" date="2019-06" db="EMBL/GenBank/DDBJ databases">
        <title>Sequencing the genomes of 1000 actinobacteria strains.</title>
        <authorList>
            <person name="Klenk H.-P."/>
        </authorList>
    </citation>
    <scope>NUCLEOTIDE SEQUENCE [LARGE SCALE GENOMIC DNA]</scope>
    <source>
        <strain evidence="3 4">DSM 24683</strain>
    </source>
</reference>
<dbReference type="AlphaFoldDB" id="A0A561C0K7"/>
<dbReference type="RefSeq" id="WP_145812151.1">
    <property type="nucleotide sequence ID" value="NZ_VIVK01000001.1"/>
</dbReference>
<dbReference type="InterPro" id="IPR017853">
    <property type="entry name" value="GH"/>
</dbReference>
<proteinExistence type="predicted"/>
<gene>
    <name evidence="3" type="ORF">FB561_5828</name>
</gene>
<feature type="signal peptide" evidence="1">
    <location>
        <begin position="1"/>
        <end position="21"/>
    </location>
</feature>
<dbReference type="Proteomes" id="UP000318380">
    <property type="component" value="Unassembled WGS sequence"/>
</dbReference>
<protein>
    <recommendedName>
        <fullName evidence="2">DUF5722 domain-containing protein</fullName>
    </recommendedName>
</protein>
<evidence type="ECO:0000259" key="2">
    <source>
        <dbReference type="Pfam" id="PF18989"/>
    </source>
</evidence>
<keyword evidence="4" id="KW-1185">Reference proteome</keyword>
<dbReference type="InterPro" id="IPR043780">
    <property type="entry name" value="DUF5722"/>
</dbReference>
<dbReference type="Gene3D" id="3.20.20.80">
    <property type="entry name" value="Glycosidases"/>
    <property type="match status" value="1"/>
</dbReference>
<dbReference type="Gene3D" id="2.60.120.260">
    <property type="entry name" value="Galactose-binding domain-like"/>
    <property type="match status" value="2"/>
</dbReference>
<evidence type="ECO:0000256" key="1">
    <source>
        <dbReference type="SAM" id="SignalP"/>
    </source>
</evidence>
<name>A0A561C0K7_9ACTN</name>
<evidence type="ECO:0000313" key="4">
    <source>
        <dbReference type="Proteomes" id="UP000318380"/>
    </source>
</evidence>
<dbReference type="SUPFAM" id="SSF51445">
    <property type="entry name" value="(Trans)glycosidases"/>
    <property type="match status" value="1"/>
</dbReference>
<dbReference type="OrthoDB" id="175224at2"/>
<evidence type="ECO:0000313" key="3">
    <source>
        <dbReference type="EMBL" id="TWD84634.1"/>
    </source>
</evidence>
<dbReference type="Pfam" id="PF18989">
    <property type="entry name" value="DUF5722"/>
    <property type="match status" value="1"/>
</dbReference>
<keyword evidence="1" id="KW-0732">Signal</keyword>
<accession>A0A561C0K7</accession>
<feature type="domain" description="DUF5722" evidence="2">
    <location>
        <begin position="137"/>
        <end position="537"/>
    </location>
</feature>
<sequence>MIRSIGSLRTLLAGAVLTALAAGSLVTTAAAAPSSGITGVRATDQAIQVQGTAEPGTEVSVYALGPEQDESAWSGSTPVATVRSDATGAFDATVSREGDNGRLYYDKYVAVADGALVGTEHQVDDLQITPANAYPHPASPTKKGLQVQMTADAEDLGVGHAAINVPFNTLMQVSDAGAGKSIPFVSQGRTFYFDATEVGGLDRQIKPLSDNRSVVNLILLLYRDDRPNSSWSVLKHPDADLRGGPVFAFNTKTAEGIAYYTAAVEFLAQRYTRADQRFGRATGFIVGNEVDAPWIWQNMGEKPIDEFLRYYERALRLTFLATRAAYSEARTYVSLTHSWAKPVGDNPNQYYPAKDVVDKLNALTKTHGDYPWNVAYHPYPDNLPDPRFWRDGNTTDDPDTTPKITLRNIELLPQYLARPEQTYEGEQRRVILSEQGCNTPAATPEAERDQAACYALAYYKVAFLPGIDSFILHRHVDHRQEGGLRLGLWWWDDTVDAPAAPKTRKLVYDVFRDIDTRKSLETTQFALDVIGIDDWSELVPNWDPSKLAVREPPTTVGASRTAMPRQARTLMDFADGVQGWRVSDGTDRVTATGGVLRTDFTWEPGYAAQLAQLWRGTDVVLPAPVDTGGAQGLSLKVRVPANAAAGTRFVKLKAYGTDGRVFEGATRLGDGGDWQQASIDLSGWTGKLSRIKVWVRGSTQATWSGHFDLDDIQLAGVLAGAERTGNVAISADAPEGIGAGKPVRVSVRNDDLRPVSDPLEVKACDGVTLDPAKFPSTGTAPGTTATFDATVARSAPADPYHPSLCFRLAGFDYRVAVTVPPKPVPVAKPVFDFDDGTVQGWQAGPGMASVSAVSGIANGPGIPQAGRYLLDGASTVSSSLQPKTMFVDPSQPLDLSAAKRVVVWVNSYGGAPNATGYEVTLTLRSGTSEQKITQAYKPDQWNEVSLDVTNWAGRSAIDHVEVTMHAVGGDFPSWGAHFQVDSLGWFDTV</sequence>
<organism evidence="3 4">
    <name type="scientific">Kribbella amoyensis</name>
    <dbReference type="NCBI Taxonomy" id="996641"/>
    <lineage>
        <taxon>Bacteria</taxon>
        <taxon>Bacillati</taxon>
        <taxon>Actinomycetota</taxon>
        <taxon>Actinomycetes</taxon>
        <taxon>Propionibacteriales</taxon>
        <taxon>Kribbellaceae</taxon>
        <taxon>Kribbella</taxon>
    </lineage>
</organism>
<dbReference type="EMBL" id="VIVK01000001">
    <property type="protein sequence ID" value="TWD84634.1"/>
    <property type="molecule type" value="Genomic_DNA"/>
</dbReference>
<comment type="caution">
    <text evidence="3">The sequence shown here is derived from an EMBL/GenBank/DDBJ whole genome shotgun (WGS) entry which is preliminary data.</text>
</comment>